<dbReference type="Proteomes" id="UP000230732">
    <property type="component" value="Unassembled WGS sequence"/>
</dbReference>
<reference evidence="2" key="1">
    <citation type="submission" date="2017-09" db="EMBL/GenBank/DDBJ databases">
        <title>Depth-based differentiation of microbial function through sediment-hosted aquifers and enrichment of novel symbionts in the deep terrestrial subsurface.</title>
        <authorList>
            <person name="Probst A.J."/>
            <person name="Ladd B."/>
            <person name="Jarett J.K."/>
            <person name="Geller-Mcgrath D.E."/>
            <person name="Sieber C.M.K."/>
            <person name="Emerson J.B."/>
            <person name="Anantharaman K."/>
            <person name="Thomas B.C."/>
            <person name="Malmstrom R."/>
            <person name="Stieglmeier M."/>
            <person name="Klingl A."/>
            <person name="Woyke T."/>
            <person name="Ryan C.M."/>
            <person name="Banfield J.F."/>
        </authorList>
    </citation>
    <scope>NUCLEOTIDE SEQUENCE [LARGE SCALE GENOMIC DNA]</scope>
</reference>
<protein>
    <submittedName>
        <fullName evidence="1">Uncharacterized protein</fullName>
    </submittedName>
</protein>
<evidence type="ECO:0000313" key="1">
    <source>
        <dbReference type="EMBL" id="PIY58119.1"/>
    </source>
</evidence>
<evidence type="ECO:0000313" key="2">
    <source>
        <dbReference type="Proteomes" id="UP000230732"/>
    </source>
</evidence>
<proteinExistence type="predicted"/>
<dbReference type="Gene3D" id="2.60.40.1120">
    <property type="entry name" value="Carboxypeptidase-like, regulatory domain"/>
    <property type="match status" value="1"/>
</dbReference>
<dbReference type="SUPFAM" id="SSF49452">
    <property type="entry name" value="Starch-binding domain-like"/>
    <property type="match status" value="1"/>
</dbReference>
<sequence length="487" mass="50415">MQYYEKELVMKKILMLLSIITVFALTACGSSGESTPPSATYTITATAGADGTVSPLGVTNVTQGNSQGYTMAPSSGFHVATLSIDGASISPVNAYTFTNVQANHTISATFSLIPPPQTYSISGSVTGGVQSGVTVSVSPGSTETNTLADGSYMFSGLSNGSYTVTASHPDNPTFSPSESITVTVNGANVTGVNFTTPVPVLAVGKLLYPCSMAICTKDLSSGVESVVYGAYNSYPDTIVPYRTWNNVAFIGSNINGVVGMSLSTLASIGRINANYLLASYCSAWPADHPAVSFDISPLGDFAVMASNCTPLGSTARKDIFLVKMDGSAMWVRVTDDVASDSQPVIGGVNLTTGYVTVLFVRDGTEILQQIVDPALDLLVGVQTVVASNVMGGVRAMSVNSTYTHLAFMKNVGGVSHITVAPLAGGQEINLGAGTDPYWSLDGSNLIMYTNAGALWAMNPDGTGKMSVPVPSNLQYGLGKVVFGPAGY</sequence>
<gene>
    <name evidence="1" type="ORF">COY98_03665</name>
</gene>
<dbReference type="InterPro" id="IPR011042">
    <property type="entry name" value="6-blade_b-propeller_TolB-like"/>
</dbReference>
<dbReference type="AlphaFoldDB" id="A0A2M7Q4I2"/>
<comment type="caution">
    <text evidence="1">The sequence shown here is derived from an EMBL/GenBank/DDBJ whole genome shotgun (WGS) entry which is preliminary data.</text>
</comment>
<dbReference type="InterPro" id="IPR013784">
    <property type="entry name" value="Carb-bd-like_fold"/>
</dbReference>
<dbReference type="GO" id="GO:0030246">
    <property type="term" value="F:carbohydrate binding"/>
    <property type="evidence" value="ECO:0007669"/>
    <property type="project" value="InterPro"/>
</dbReference>
<name>A0A2M7Q4I2_9BACT</name>
<accession>A0A2M7Q4I2</accession>
<dbReference type="SUPFAM" id="SSF82171">
    <property type="entry name" value="DPP6 N-terminal domain-like"/>
    <property type="match status" value="1"/>
</dbReference>
<organism evidence="1 2">
    <name type="scientific">Candidatus Yonathbacteria bacterium CG_4_10_14_0_8_um_filter_43_17</name>
    <dbReference type="NCBI Taxonomy" id="1975099"/>
    <lineage>
        <taxon>Bacteria</taxon>
        <taxon>Candidatus Yonathiibacteriota</taxon>
    </lineage>
</organism>
<dbReference type="PROSITE" id="PS51257">
    <property type="entry name" value="PROKAR_LIPOPROTEIN"/>
    <property type="match status" value="1"/>
</dbReference>
<dbReference type="Gene3D" id="2.120.10.30">
    <property type="entry name" value="TolB, C-terminal domain"/>
    <property type="match status" value="1"/>
</dbReference>
<dbReference type="EMBL" id="PFKX01000048">
    <property type="protein sequence ID" value="PIY58119.1"/>
    <property type="molecule type" value="Genomic_DNA"/>
</dbReference>